<reference evidence="3" key="1">
    <citation type="submission" date="2024-04" db="EMBL/GenBank/DDBJ databases">
        <authorList>
            <person name="Shaw F."/>
            <person name="Minotto A."/>
        </authorList>
    </citation>
    <scope>NUCLEOTIDE SEQUENCE [LARGE SCALE GENOMIC DNA]</scope>
</reference>
<accession>A0ABP1DIZ2</accession>
<proteinExistence type="predicted"/>
<protein>
    <submittedName>
        <fullName evidence="2">Uncharacterized protein</fullName>
    </submittedName>
</protein>
<sequence>MRFSIAATLAAVAASSVPAFSAPLEVRAFRHKLSKPGHMKDIGERLPSLGGNIDELPINSRDMFDLDARNELEHTNDIFGIPGDVTATDLTADGPGAIYQRRVSIFNQPKSCDGCVQMPTNLITQLLSTRSDLEARKVRNVGNKLEHANNIVGITDGLTGIATNIAYAAQRRRDLTSRRVKLEQLNHAAGIADGLTSIATNIASAALQRRDLEARKVTHAGNKLEHVNNIVGIADGLTGIATNIAGAVEQRSPLTRSDLESRRIGRVGNKLEHANNIVGIADGLTGIATNIAGAAQQRRDLDTRRVKLQHVDDAVGIVDGLTSIATNIAGAVQQRSLEELD</sequence>
<keyword evidence="3" id="KW-1185">Reference proteome</keyword>
<evidence type="ECO:0000313" key="2">
    <source>
        <dbReference type="EMBL" id="CAL1707766.1"/>
    </source>
</evidence>
<dbReference type="EMBL" id="OZ037947">
    <property type="protein sequence ID" value="CAL1707766.1"/>
    <property type="molecule type" value="Genomic_DNA"/>
</dbReference>
<organism evidence="2 3">
    <name type="scientific">Somion occarium</name>
    <dbReference type="NCBI Taxonomy" id="3059160"/>
    <lineage>
        <taxon>Eukaryota</taxon>
        <taxon>Fungi</taxon>
        <taxon>Dikarya</taxon>
        <taxon>Basidiomycota</taxon>
        <taxon>Agaricomycotina</taxon>
        <taxon>Agaricomycetes</taxon>
        <taxon>Polyporales</taxon>
        <taxon>Cerrenaceae</taxon>
        <taxon>Somion</taxon>
    </lineage>
</organism>
<evidence type="ECO:0000313" key="3">
    <source>
        <dbReference type="Proteomes" id="UP001497453"/>
    </source>
</evidence>
<name>A0ABP1DIZ2_9APHY</name>
<keyword evidence="1" id="KW-0732">Signal</keyword>
<feature type="chain" id="PRO_5046533677" evidence="1">
    <location>
        <begin position="22"/>
        <end position="341"/>
    </location>
</feature>
<gene>
    <name evidence="2" type="ORF">GFSPODELE1_LOCUS6529</name>
</gene>
<evidence type="ECO:0000256" key="1">
    <source>
        <dbReference type="SAM" id="SignalP"/>
    </source>
</evidence>
<feature type="signal peptide" evidence="1">
    <location>
        <begin position="1"/>
        <end position="21"/>
    </location>
</feature>
<dbReference type="Proteomes" id="UP001497453">
    <property type="component" value="Chromosome 4"/>
</dbReference>